<proteinExistence type="predicted"/>
<dbReference type="RefSeq" id="WP_263333092.1">
    <property type="nucleotide sequence ID" value="NZ_JAOVQO010000002.1"/>
</dbReference>
<evidence type="ECO:0000313" key="2">
    <source>
        <dbReference type="Proteomes" id="UP001209535"/>
    </source>
</evidence>
<sequence length="58" mass="5863">MTEATEQGRGMRAAGYAAIGLSLIAALSACSRDKTPLTACAGGKPVVERTLDVAPPNC</sequence>
<dbReference type="Proteomes" id="UP001209535">
    <property type="component" value="Unassembled WGS sequence"/>
</dbReference>
<comment type="caution">
    <text evidence="1">The sequence shown here is derived from an EMBL/GenBank/DDBJ whole genome shotgun (WGS) entry which is preliminary data.</text>
</comment>
<evidence type="ECO:0008006" key="3">
    <source>
        <dbReference type="Google" id="ProtNLM"/>
    </source>
</evidence>
<keyword evidence="2" id="KW-1185">Reference proteome</keyword>
<gene>
    <name evidence="1" type="ORF">OEZ60_03045</name>
</gene>
<organism evidence="1 2">
    <name type="scientific">Albidovulum salinarum</name>
    <dbReference type="NCBI Taxonomy" id="2984153"/>
    <lineage>
        <taxon>Bacteria</taxon>
        <taxon>Pseudomonadati</taxon>
        <taxon>Pseudomonadota</taxon>
        <taxon>Alphaproteobacteria</taxon>
        <taxon>Rhodobacterales</taxon>
        <taxon>Paracoccaceae</taxon>
        <taxon>Albidovulum</taxon>
    </lineage>
</organism>
<protein>
    <recommendedName>
        <fullName evidence="3">Lipoprotein</fullName>
    </recommendedName>
</protein>
<dbReference type="EMBL" id="JAOVQO010000002">
    <property type="protein sequence ID" value="MCU9846971.1"/>
    <property type="molecule type" value="Genomic_DNA"/>
</dbReference>
<evidence type="ECO:0000313" key="1">
    <source>
        <dbReference type="EMBL" id="MCU9846971.1"/>
    </source>
</evidence>
<accession>A0ABT2WZ73</accession>
<reference evidence="1 2" key="1">
    <citation type="submission" date="2022-10" db="EMBL/GenBank/DDBJ databases">
        <title>Defluviimonas sp. nov., isolated from ocean surface sediments.</title>
        <authorList>
            <person name="He W."/>
            <person name="Wang L."/>
            <person name="Zhang D.-F."/>
        </authorList>
    </citation>
    <scope>NUCLEOTIDE SEQUENCE [LARGE SCALE GENOMIC DNA]</scope>
    <source>
        <strain evidence="1 2">WL0024</strain>
    </source>
</reference>
<name>A0ABT2WZ73_9RHOB</name>